<evidence type="ECO:0000313" key="2">
    <source>
        <dbReference type="Proteomes" id="UP000324222"/>
    </source>
</evidence>
<organism evidence="1 2">
    <name type="scientific">Portunus trituberculatus</name>
    <name type="common">Swimming crab</name>
    <name type="synonym">Neptunus trituberculatus</name>
    <dbReference type="NCBI Taxonomy" id="210409"/>
    <lineage>
        <taxon>Eukaryota</taxon>
        <taxon>Metazoa</taxon>
        <taxon>Ecdysozoa</taxon>
        <taxon>Arthropoda</taxon>
        <taxon>Crustacea</taxon>
        <taxon>Multicrustacea</taxon>
        <taxon>Malacostraca</taxon>
        <taxon>Eumalacostraca</taxon>
        <taxon>Eucarida</taxon>
        <taxon>Decapoda</taxon>
        <taxon>Pleocyemata</taxon>
        <taxon>Brachyura</taxon>
        <taxon>Eubrachyura</taxon>
        <taxon>Portunoidea</taxon>
        <taxon>Portunidae</taxon>
        <taxon>Portuninae</taxon>
        <taxon>Portunus</taxon>
    </lineage>
</organism>
<proteinExistence type="predicted"/>
<dbReference type="AlphaFoldDB" id="A0A5B7IBJ0"/>
<protein>
    <submittedName>
        <fullName evidence="1">Uncharacterized protein</fullName>
    </submittedName>
</protein>
<reference evidence="1 2" key="1">
    <citation type="submission" date="2019-05" db="EMBL/GenBank/DDBJ databases">
        <title>Another draft genome of Portunus trituberculatus and its Hox gene families provides insights of decapod evolution.</title>
        <authorList>
            <person name="Jeong J.-H."/>
            <person name="Song I."/>
            <person name="Kim S."/>
            <person name="Choi T."/>
            <person name="Kim D."/>
            <person name="Ryu S."/>
            <person name="Kim W."/>
        </authorList>
    </citation>
    <scope>NUCLEOTIDE SEQUENCE [LARGE SCALE GENOMIC DNA]</scope>
    <source>
        <tissue evidence="1">Muscle</tissue>
    </source>
</reference>
<accession>A0A5B7IBJ0</accession>
<comment type="caution">
    <text evidence="1">The sequence shown here is derived from an EMBL/GenBank/DDBJ whole genome shotgun (WGS) entry which is preliminary data.</text>
</comment>
<sequence length="70" mass="7495">MAPLVTATINTHYSNSPGSCGRLGPYWRGGVIEIVMLLNTPFSAPVQITQSFNNTRELPSTTRPSSSNAS</sequence>
<name>A0A5B7IBJ0_PORTR</name>
<gene>
    <name evidence="1" type="ORF">E2C01_076434</name>
</gene>
<evidence type="ECO:0000313" key="1">
    <source>
        <dbReference type="EMBL" id="MPC81800.1"/>
    </source>
</evidence>
<keyword evidence="2" id="KW-1185">Reference proteome</keyword>
<dbReference type="EMBL" id="VSRR010058056">
    <property type="protein sequence ID" value="MPC81800.1"/>
    <property type="molecule type" value="Genomic_DNA"/>
</dbReference>
<dbReference type="Proteomes" id="UP000324222">
    <property type="component" value="Unassembled WGS sequence"/>
</dbReference>